<organism evidence="1 2">
    <name type="scientific">Candidatus Protofrankia californiensis</name>
    <dbReference type="NCBI Taxonomy" id="1839754"/>
    <lineage>
        <taxon>Bacteria</taxon>
        <taxon>Bacillati</taxon>
        <taxon>Actinomycetota</taxon>
        <taxon>Actinomycetes</taxon>
        <taxon>Frankiales</taxon>
        <taxon>Frankiaceae</taxon>
        <taxon>Protofrankia</taxon>
    </lineage>
</organism>
<dbReference type="Proteomes" id="UP000199013">
    <property type="component" value="Unassembled WGS sequence"/>
</dbReference>
<sequence length="109" mass="11301">MTAIVPASASQPSAEVIDRDAAVRYLSALHANITNTVSSELESLLGGMANAGLTDPDVVNPVHAVRELLTTARDGVQFAVDALNGGHAAVSETVNAVDAADSTDFYRQH</sequence>
<evidence type="ECO:0000313" key="1">
    <source>
        <dbReference type="EMBL" id="SBW19538.1"/>
    </source>
</evidence>
<gene>
    <name evidence="1" type="ORF">FDG2_1428</name>
</gene>
<name>A0A1C3NVJ7_9ACTN</name>
<evidence type="ECO:0000313" key="2">
    <source>
        <dbReference type="Proteomes" id="UP000199013"/>
    </source>
</evidence>
<keyword evidence="2" id="KW-1185">Reference proteome</keyword>
<dbReference type="AlphaFoldDB" id="A0A1C3NVJ7"/>
<proteinExistence type="predicted"/>
<accession>A0A1C3NVJ7</accession>
<protein>
    <submittedName>
        <fullName evidence="1">Uncharacterized protein</fullName>
    </submittedName>
</protein>
<reference evidence="2" key="1">
    <citation type="submission" date="2016-02" db="EMBL/GenBank/DDBJ databases">
        <authorList>
            <person name="Wibberg D."/>
        </authorList>
    </citation>
    <scope>NUCLEOTIDE SEQUENCE [LARGE SCALE GENOMIC DNA]</scope>
</reference>
<dbReference type="EMBL" id="FLUV01000591">
    <property type="protein sequence ID" value="SBW19538.1"/>
    <property type="molecule type" value="Genomic_DNA"/>
</dbReference>